<evidence type="ECO:0000256" key="2">
    <source>
        <dbReference type="ARBA" id="ARBA00022475"/>
    </source>
</evidence>
<evidence type="ECO:0000259" key="8">
    <source>
        <dbReference type="PROSITE" id="PS50042"/>
    </source>
</evidence>
<reference evidence="9 10" key="1">
    <citation type="submission" date="2019-08" db="EMBL/GenBank/DDBJ databases">
        <title>Complete genome sequence of Candidatus Uab amorphum.</title>
        <authorList>
            <person name="Shiratori T."/>
            <person name="Suzuki S."/>
            <person name="Kakizawa Y."/>
            <person name="Ishida K."/>
        </authorList>
    </citation>
    <scope>NUCLEOTIDE SEQUENCE [LARGE SCALE GENOMIC DNA]</scope>
    <source>
        <strain evidence="9 10">SRT547</strain>
    </source>
</reference>
<dbReference type="Gene3D" id="2.60.120.10">
    <property type="entry name" value="Jelly Rolls"/>
    <property type="match status" value="1"/>
</dbReference>
<evidence type="ECO:0000256" key="6">
    <source>
        <dbReference type="SAM" id="MobiDB-lite"/>
    </source>
</evidence>
<dbReference type="OrthoDB" id="9775207at2"/>
<evidence type="ECO:0000256" key="4">
    <source>
        <dbReference type="ARBA" id="ARBA00022989"/>
    </source>
</evidence>
<dbReference type="PROSITE" id="PS00889">
    <property type="entry name" value="CNMP_BINDING_2"/>
    <property type="match status" value="1"/>
</dbReference>
<proteinExistence type="predicted"/>
<evidence type="ECO:0000256" key="3">
    <source>
        <dbReference type="ARBA" id="ARBA00022692"/>
    </source>
</evidence>
<dbReference type="InterPro" id="IPR006685">
    <property type="entry name" value="MscS_channel_2nd"/>
</dbReference>
<protein>
    <recommendedName>
        <fullName evidence="8">Cyclic nucleotide-binding domain-containing protein</fullName>
    </recommendedName>
</protein>
<dbReference type="GO" id="GO:0008381">
    <property type="term" value="F:mechanosensitive monoatomic ion channel activity"/>
    <property type="evidence" value="ECO:0007669"/>
    <property type="project" value="InterPro"/>
</dbReference>
<dbReference type="EMBL" id="AP019860">
    <property type="protein sequence ID" value="BBM81794.1"/>
    <property type="molecule type" value="Genomic_DNA"/>
</dbReference>
<dbReference type="SMART" id="SM00100">
    <property type="entry name" value="cNMP"/>
    <property type="match status" value="1"/>
</dbReference>
<feature type="transmembrane region" description="Helical" evidence="7">
    <location>
        <begin position="124"/>
        <end position="146"/>
    </location>
</feature>
<dbReference type="PANTHER" id="PTHR30221:SF8">
    <property type="entry name" value="SMALL-CONDUCTANCE MECHANOSENSITIVE CHANNEL"/>
    <property type="match status" value="1"/>
</dbReference>
<organism evidence="9 10">
    <name type="scientific">Uabimicrobium amorphum</name>
    <dbReference type="NCBI Taxonomy" id="2596890"/>
    <lineage>
        <taxon>Bacteria</taxon>
        <taxon>Pseudomonadati</taxon>
        <taxon>Planctomycetota</taxon>
        <taxon>Candidatus Uabimicrobiia</taxon>
        <taxon>Candidatus Uabimicrobiales</taxon>
        <taxon>Candidatus Uabimicrobiaceae</taxon>
        <taxon>Candidatus Uabimicrobium</taxon>
    </lineage>
</organism>
<sequence length="552" mass="63126">MLVDILKLLDISPDIFHVFFVVVIAVGCFALFLLVRVVDFVFFRRKLQKQVWLIDLICLPTLISMIDIFVYNFFGGNAQVYLTTRNVTNSFLWLLFAWFFCRGMEIFIWTAFFKKLTGEECPRLLTGFFSALVYFATFYIILTVVYKKALASLLIPTGIIAGVLGLALQSLISNVFAGLVIAVEKPYRVGDWIELPNGMSGRVIDITWRTTRLWSRKNGIYIIPNDMATSNAVHNHTILDNKYSEWYYIDIDGEVSPNVALELLTQAALRCEKVLKYPAPVVTIHDITSRPYKYKIQVYFEDHAAHWYGKNELLLRIQNTLIIHGIAPSETRIEINKLEEPKINIQTPRLETYLRRAHLFKSLSDDDLRIISINSEKKEYYPGEMVIVEGDEATALFVIAYGMLRVLKKDHTGTNQAVAELSAGTEFGEMSLLTGKCRSASVEAVTNCVVIKVPKGSMKELLDRKPHLLSMLIERMVERRMNSEGMLDKLSKDASKTQFLNYTKELFSTVAAFFDLPSRRATKIMRESPLASPSRETEKLDRETIEEKKKNK</sequence>
<dbReference type="InterPro" id="IPR018490">
    <property type="entry name" value="cNMP-bd_dom_sf"/>
</dbReference>
<dbReference type="InterPro" id="IPR018488">
    <property type="entry name" value="cNMP-bd_CS"/>
</dbReference>
<feature type="compositionally biased region" description="Basic and acidic residues" evidence="6">
    <location>
        <begin position="535"/>
        <end position="552"/>
    </location>
</feature>
<accession>A0A5S9IHJ7</accession>
<name>A0A5S9IHJ7_UABAM</name>
<feature type="domain" description="Cyclic nucleotide-binding" evidence="8">
    <location>
        <begin position="359"/>
        <end position="479"/>
    </location>
</feature>
<dbReference type="Pfam" id="PF00027">
    <property type="entry name" value="cNMP_binding"/>
    <property type="match status" value="1"/>
</dbReference>
<dbReference type="Gene3D" id="1.10.287.1260">
    <property type="match status" value="1"/>
</dbReference>
<dbReference type="Gene3D" id="2.30.30.60">
    <property type="match status" value="1"/>
</dbReference>
<dbReference type="Pfam" id="PF00924">
    <property type="entry name" value="MS_channel_2nd"/>
    <property type="match status" value="1"/>
</dbReference>
<feature type="transmembrane region" description="Helical" evidence="7">
    <location>
        <begin position="91"/>
        <end position="112"/>
    </location>
</feature>
<evidence type="ECO:0000313" key="9">
    <source>
        <dbReference type="EMBL" id="BBM81794.1"/>
    </source>
</evidence>
<dbReference type="RefSeq" id="WP_151966060.1">
    <property type="nucleotide sequence ID" value="NZ_AP019860.1"/>
</dbReference>
<dbReference type="InterPro" id="IPR045275">
    <property type="entry name" value="MscS_archaea/bacteria_type"/>
</dbReference>
<dbReference type="InterPro" id="IPR000595">
    <property type="entry name" value="cNMP-bd_dom"/>
</dbReference>
<evidence type="ECO:0000313" key="10">
    <source>
        <dbReference type="Proteomes" id="UP000326354"/>
    </source>
</evidence>
<keyword evidence="3 7" id="KW-0812">Transmembrane</keyword>
<dbReference type="InterPro" id="IPR014710">
    <property type="entry name" value="RmlC-like_jellyroll"/>
</dbReference>
<keyword evidence="4 7" id="KW-1133">Transmembrane helix</keyword>
<dbReference type="PROSITE" id="PS50042">
    <property type="entry name" value="CNMP_BINDING_3"/>
    <property type="match status" value="1"/>
</dbReference>
<evidence type="ECO:0000256" key="5">
    <source>
        <dbReference type="ARBA" id="ARBA00023136"/>
    </source>
</evidence>
<dbReference type="SUPFAM" id="SSF51206">
    <property type="entry name" value="cAMP-binding domain-like"/>
    <property type="match status" value="1"/>
</dbReference>
<dbReference type="InterPro" id="IPR023408">
    <property type="entry name" value="MscS_beta-dom_sf"/>
</dbReference>
<feature type="transmembrane region" description="Helical" evidence="7">
    <location>
        <begin position="158"/>
        <end position="183"/>
    </location>
</feature>
<dbReference type="KEGG" id="uam:UABAM_00133"/>
<dbReference type="InterPro" id="IPR010920">
    <property type="entry name" value="LSM_dom_sf"/>
</dbReference>
<evidence type="ECO:0000256" key="1">
    <source>
        <dbReference type="ARBA" id="ARBA00004651"/>
    </source>
</evidence>
<feature type="transmembrane region" description="Helical" evidence="7">
    <location>
        <begin position="15"/>
        <end position="38"/>
    </location>
</feature>
<dbReference type="Proteomes" id="UP000326354">
    <property type="component" value="Chromosome"/>
</dbReference>
<dbReference type="CDD" id="cd00038">
    <property type="entry name" value="CAP_ED"/>
    <property type="match status" value="1"/>
</dbReference>
<feature type="region of interest" description="Disordered" evidence="6">
    <location>
        <begin position="526"/>
        <end position="552"/>
    </location>
</feature>
<dbReference type="PANTHER" id="PTHR30221">
    <property type="entry name" value="SMALL-CONDUCTANCE MECHANOSENSITIVE CHANNEL"/>
    <property type="match status" value="1"/>
</dbReference>
<keyword evidence="10" id="KW-1185">Reference proteome</keyword>
<comment type="subcellular location">
    <subcellularLocation>
        <location evidence="1">Cell membrane</location>
        <topology evidence="1">Multi-pass membrane protein</topology>
    </subcellularLocation>
</comment>
<dbReference type="PROSITE" id="PS00888">
    <property type="entry name" value="CNMP_BINDING_1"/>
    <property type="match status" value="1"/>
</dbReference>
<keyword evidence="5 7" id="KW-0472">Membrane</keyword>
<evidence type="ECO:0000256" key="7">
    <source>
        <dbReference type="SAM" id="Phobius"/>
    </source>
</evidence>
<dbReference type="GO" id="GO:0005886">
    <property type="term" value="C:plasma membrane"/>
    <property type="evidence" value="ECO:0007669"/>
    <property type="project" value="UniProtKB-SubCell"/>
</dbReference>
<dbReference type="AlphaFoldDB" id="A0A5S9IHJ7"/>
<keyword evidence="2" id="KW-1003">Cell membrane</keyword>
<dbReference type="SUPFAM" id="SSF50182">
    <property type="entry name" value="Sm-like ribonucleoproteins"/>
    <property type="match status" value="1"/>
</dbReference>
<dbReference type="InterPro" id="IPR011066">
    <property type="entry name" value="MscS_channel_C_sf"/>
</dbReference>
<dbReference type="SUPFAM" id="SSF82689">
    <property type="entry name" value="Mechanosensitive channel protein MscS (YggB), C-terminal domain"/>
    <property type="match status" value="1"/>
</dbReference>
<dbReference type="PROSITE" id="PS51257">
    <property type="entry name" value="PROKAR_LIPOPROTEIN"/>
    <property type="match status" value="1"/>
</dbReference>
<gene>
    <name evidence="9" type="ORF">UABAM_00133</name>
</gene>